<dbReference type="GO" id="GO:0080008">
    <property type="term" value="C:Cul4-RING E3 ubiquitin ligase complex"/>
    <property type="evidence" value="ECO:0007669"/>
    <property type="project" value="TreeGrafter"/>
</dbReference>
<feature type="domain" description="DUF4062" evidence="3">
    <location>
        <begin position="74"/>
        <end position="168"/>
    </location>
</feature>
<feature type="domain" description="Nephrocystin 3-like N-terminal" evidence="4">
    <location>
        <begin position="483"/>
        <end position="604"/>
    </location>
</feature>
<feature type="region of interest" description="Disordered" evidence="2">
    <location>
        <begin position="1"/>
        <end position="34"/>
    </location>
</feature>
<feature type="compositionally biased region" description="Basic and acidic residues" evidence="2">
    <location>
        <begin position="19"/>
        <end position="29"/>
    </location>
</feature>
<feature type="region of interest" description="Disordered" evidence="2">
    <location>
        <begin position="413"/>
        <end position="468"/>
    </location>
</feature>
<evidence type="ECO:0000313" key="5">
    <source>
        <dbReference type="EMBL" id="KAJ1092587.1"/>
    </source>
</evidence>
<dbReference type="InterPro" id="IPR025139">
    <property type="entry name" value="DUF4062"/>
</dbReference>
<dbReference type="Proteomes" id="UP001066276">
    <property type="component" value="Chromosome 11"/>
</dbReference>
<evidence type="ECO:0000256" key="1">
    <source>
        <dbReference type="ARBA" id="ARBA00022737"/>
    </source>
</evidence>
<keyword evidence="6" id="KW-1185">Reference proteome</keyword>
<name>A0AAV7LND8_PLEWA</name>
<evidence type="ECO:0000259" key="4">
    <source>
        <dbReference type="Pfam" id="PF24883"/>
    </source>
</evidence>
<sequence length="964" mass="108925">MGFMTSRPARDAPVSNLARPEKERPKADGKSSCCGQSFTPDVDHMWKMVDAFPPADRSSRHPDTSLPGEWKTVRVFVSSTFDDFYSEREVLVKKVFPELREWCEVRGLSLVECDLRWGVPKDSSSTTIIATCLEELDRCQQDTYGNPLMLVMVGSRVGWVPTAEDVSVEIMEQYQWVPGMSVTGMEIVHGAYRNCNPNALFCFRDPSFIEKLPADMLVRFQDGSTRSQEFLHALKENVCCRFPKEQTLLYQCQVKGTDESSGMQKVQLGSLEHFSSSVLQFLEKRISETFPGYQQVLAQRAGQSHPSWQQMEEAHHKLYLQQKCQLVLGRQQEVDAVLAFLRASTKELQERQESWRDSISGKQGHKQDDRTAALNSECIETQKETYTTESQDPDSNEEQVKDDTRKLLGIMKTPMQDGIGEVPRPASSDVQVEEDTNEQGGSRSSEPNRQKGSEIPQDPLSSNIQKVNGGAEHPAMQRIFPYVVTAHPGMGKSALMAMCITEALKLPNVSVFFHFVGCSPSSVELLNLVQRLCCHLIVDKQAREDVLEKLKEAVSKEILREILREQLKDVQSRSTFPVIFIDAINQVILSMPSDATEILDWLSDEDFLPPTCRCIVSTTDLTVVSPFVQRLEPLSAECAQNLATTYLARFNKRLSPGQLQLLMLKRSSQNPLWLTLACEELRVFGVFERVTQLIEGFPDSLEGLLSNIVNRLVKENTLLVKELLCLLYFCVSGVLEKDVQQVMAQRSGSEQLPMMHWAEVRRAVKCLLRFGRNAKGMDTLAFFHSCVTEAVKQSLLMEKEVQQGYLQSLADYFEYRCADKATVVMEVPRLLKEGCFNARLVNFLRKDQRARVLPANVKYRYLKDLRCTRPTGPGFMRQPALICSMCAVRSGAFGQLFLNGKSCVMCGQTVLALGKEAYVCHLHYRFGMTECFICRSHIHLPKSAVPALLCHYCAIFSWCAVIKV</sequence>
<evidence type="ECO:0008006" key="7">
    <source>
        <dbReference type="Google" id="ProtNLM"/>
    </source>
</evidence>
<dbReference type="PANTHER" id="PTHR19860:SF42">
    <property type="entry name" value="RING-TYPE DOMAIN-CONTAINING PROTEIN"/>
    <property type="match status" value="1"/>
</dbReference>
<evidence type="ECO:0000313" key="6">
    <source>
        <dbReference type="Proteomes" id="UP001066276"/>
    </source>
</evidence>
<gene>
    <name evidence="5" type="ORF">NDU88_005697</name>
</gene>
<protein>
    <recommendedName>
        <fullName evidence="7">DUF4062 domain-containing protein</fullName>
    </recommendedName>
</protein>
<dbReference type="InterPro" id="IPR056884">
    <property type="entry name" value="NPHP3-like_N"/>
</dbReference>
<reference evidence="5" key="1">
    <citation type="journal article" date="2022" name="bioRxiv">
        <title>Sequencing and chromosome-scale assembly of the giantPleurodeles waltlgenome.</title>
        <authorList>
            <person name="Brown T."/>
            <person name="Elewa A."/>
            <person name="Iarovenko S."/>
            <person name="Subramanian E."/>
            <person name="Araus A.J."/>
            <person name="Petzold A."/>
            <person name="Susuki M."/>
            <person name="Suzuki K.-i.T."/>
            <person name="Hayashi T."/>
            <person name="Toyoda A."/>
            <person name="Oliveira C."/>
            <person name="Osipova E."/>
            <person name="Leigh N.D."/>
            <person name="Simon A."/>
            <person name="Yun M.H."/>
        </authorList>
    </citation>
    <scope>NUCLEOTIDE SEQUENCE</scope>
    <source>
        <strain evidence="5">20211129_DDA</strain>
        <tissue evidence="5">Liver</tissue>
    </source>
</reference>
<dbReference type="InterPro" id="IPR051191">
    <property type="entry name" value="DCAF12"/>
</dbReference>
<comment type="caution">
    <text evidence="5">The sequence shown here is derived from an EMBL/GenBank/DDBJ whole genome shotgun (WGS) entry which is preliminary data.</text>
</comment>
<feature type="region of interest" description="Disordered" evidence="2">
    <location>
        <begin position="350"/>
        <end position="371"/>
    </location>
</feature>
<keyword evidence="1" id="KW-0677">Repeat</keyword>
<dbReference type="PANTHER" id="PTHR19860">
    <property type="entry name" value="DDB1- AND CUL4-ASSOCIATED FACTOR 12-RELATED"/>
    <property type="match status" value="1"/>
</dbReference>
<dbReference type="SUPFAM" id="SSF52540">
    <property type="entry name" value="P-loop containing nucleoside triphosphate hydrolases"/>
    <property type="match status" value="1"/>
</dbReference>
<organism evidence="5 6">
    <name type="scientific">Pleurodeles waltl</name>
    <name type="common">Iberian ribbed newt</name>
    <dbReference type="NCBI Taxonomy" id="8319"/>
    <lineage>
        <taxon>Eukaryota</taxon>
        <taxon>Metazoa</taxon>
        <taxon>Chordata</taxon>
        <taxon>Craniata</taxon>
        <taxon>Vertebrata</taxon>
        <taxon>Euteleostomi</taxon>
        <taxon>Amphibia</taxon>
        <taxon>Batrachia</taxon>
        <taxon>Caudata</taxon>
        <taxon>Salamandroidea</taxon>
        <taxon>Salamandridae</taxon>
        <taxon>Pleurodelinae</taxon>
        <taxon>Pleurodeles</taxon>
    </lineage>
</organism>
<dbReference type="InterPro" id="IPR027417">
    <property type="entry name" value="P-loop_NTPase"/>
</dbReference>
<proteinExistence type="predicted"/>
<dbReference type="AlphaFoldDB" id="A0AAV7LND8"/>
<accession>A0AAV7LND8</accession>
<dbReference type="EMBL" id="JANPWB010000015">
    <property type="protein sequence ID" value="KAJ1092587.1"/>
    <property type="molecule type" value="Genomic_DNA"/>
</dbReference>
<dbReference type="Pfam" id="PF24883">
    <property type="entry name" value="NPHP3_N"/>
    <property type="match status" value="1"/>
</dbReference>
<evidence type="ECO:0000259" key="3">
    <source>
        <dbReference type="Pfam" id="PF13271"/>
    </source>
</evidence>
<dbReference type="Pfam" id="PF13271">
    <property type="entry name" value="DUF4062"/>
    <property type="match status" value="1"/>
</dbReference>
<evidence type="ECO:0000256" key="2">
    <source>
        <dbReference type="SAM" id="MobiDB-lite"/>
    </source>
</evidence>